<accession>A0A645D8G8</accession>
<dbReference type="EMBL" id="VSSQ01033794">
    <property type="protein sequence ID" value="MPM85505.1"/>
    <property type="molecule type" value="Genomic_DNA"/>
</dbReference>
<comment type="caution">
    <text evidence="1">The sequence shown here is derived from an EMBL/GenBank/DDBJ whole genome shotgun (WGS) entry which is preliminary data.</text>
</comment>
<dbReference type="AlphaFoldDB" id="A0A645D8G8"/>
<protein>
    <submittedName>
        <fullName evidence="1">Uncharacterized protein</fullName>
    </submittedName>
</protein>
<proteinExistence type="predicted"/>
<name>A0A645D8G8_9ZZZZ</name>
<evidence type="ECO:0000313" key="1">
    <source>
        <dbReference type="EMBL" id="MPM85505.1"/>
    </source>
</evidence>
<organism evidence="1">
    <name type="scientific">bioreactor metagenome</name>
    <dbReference type="NCBI Taxonomy" id="1076179"/>
    <lineage>
        <taxon>unclassified sequences</taxon>
        <taxon>metagenomes</taxon>
        <taxon>ecological metagenomes</taxon>
    </lineage>
</organism>
<gene>
    <name evidence="1" type="ORF">SDC9_132586</name>
</gene>
<reference evidence="1" key="1">
    <citation type="submission" date="2019-08" db="EMBL/GenBank/DDBJ databases">
        <authorList>
            <person name="Kucharzyk K."/>
            <person name="Murdoch R.W."/>
            <person name="Higgins S."/>
            <person name="Loffler F."/>
        </authorList>
    </citation>
    <scope>NUCLEOTIDE SEQUENCE</scope>
</reference>
<sequence length="99" mass="11007">MARIISGALEPPFFLDVRYKPAVFDQPLYKLGVCRKLELFSACDDHAAFEINLYFVAHTDGVNCLGAYDDRKALVETVAIVDTCEALRNNDCDSALFNA</sequence>